<sequence length="811" mass="90310">MHPHQGIQSLEGIDMSPERSGERQDEIRTVMETGGTVQGLREVIDQLRVTNSNLKLKLYFMEKMTAELSEKLAETEDGQMSAKIEAMLQENIELKVSMTELRHSLSNNKDEASNQLQDLRREVEEMRAQETQQRSLSEEVDVETSLMRSQMVEMLQEFEERHQELQAKDQELRAVQAAHDDLIKAEITHKQEALDAQRVRGGLQDKVRNLEKRLKAFMDELEEAAKTEQSDSEAHRIARRQHRAEMEEARGEVEAAQHEAKMAFSQLDALRRRLEEQEEAEEERAREARAQLDEVQQRLKEQSQIGRGQAEGVEAQLLQLREKVAREAQQKEKLEAVVAELRRSKAQLISGSADGGADWQSAASSPELQRLRAELEAARESEARTRVVLTAHHVATALQLRIDSDAAALRGRQISAAFGANPDDEDGDDAQSVLNRSSDVIVKFSKRCKSLERQVHTAKAALEEERARRAALEQSILPAPCTRADALLKLHETQVAAEAQEALETQWTAEPRETQETQTAPESQEAQETQTTAELGEAKETQDTQTTAKSQEAQETQTTAELCGRRNRAQTAARSQEAQRRKPEAELQEAQETQTTPELRETQATQTAAGSQEAHEMQTVAELQETQETQTVAELREMQETHTTADAHEMAETQTAGEPVASTDFTLMSSASGRPTRPAEDGMAAAVEDSPDRHVAAAPTEAGVMTSDPNEGDSKLQAAHLEIRRLSAQVEEEQKARAALIQQLEAPRNVATPEVTSAVNNMATTDGAVSVAAVKMPVAMGEVDRALLIQTRLILEQVKQTMRNMKGYSIK</sequence>
<dbReference type="Proteomes" id="UP001190700">
    <property type="component" value="Unassembled WGS sequence"/>
</dbReference>
<protein>
    <recommendedName>
        <fullName evidence="5">Centrosomin N-terminal motif 1 domain-containing protein</fullName>
    </recommendedName>
</protein>
<feature type="compositionally biased region" description="Basic and acidic residues" evidence="4">
    <location>
        <begin position="224"/>
        <end position="236"/>
    </location>
</feature>
<comment type="caution">
    <text evidence="6">The sequence shown here is derived from an EMBL/GenBank/DDBJ whole genome shotgun (WGS) entry which is preliminary data.</text>
</comment>
<feature type="compositionally biased region" description="Polar residues" evidence="4">
    <location>
        <begin position="516"/>
        <end position="533"/>
    </location>
</feature>
<evidence type="ECO:0000256" key="1">
    <source>
        <dbReference type="ARBA" id="ARBA00004496"/>
    </source>
</evidence>
<feature type="region of interest" description="Disordered" evidence="4">
    <location>
        <begin position="669"/>
        <end position="694"/>
    </location>
</feature>
<dbReference type="Pfam" id="PF07989">
    <property type="entry name" value="Cnn_1N"/>
    <property type="match status" value="1"/>
</dbReference>
<dbReference type="GO" id="GO:0005737">
    <property type="term" value="C:cytoplasm"/>
    <property type="evidence" value="ECO:0007669"/>
    <property type="project" value="UniProtKB-SubCell"/>
</dbReference>
<keyword evidence="2" id="KW-0963">Cytoplasm</keyword>
<name>A0AAE0GHF5_9CHLO</name>
<evidence type="ECO:0000256" key="3">
    <source>
        <dbReference type="SAM" id="Coils"/>
    </source>
</evidence>
<evidence type="ECO:0000256" key="2">
    <source>
        <dbReference type="ARBA" id="ARBA00022490"/>
    </source>
</evidence>
<feature type="region of interest" description="Disordered" evidence="4">
    <location>
        <begin position="224"/>
        <end position="245"/>
    </location>
</feature>
<feature type="domain" description="Centrosomin N-terminal motif 1" evidence="5">
    <location>
        <begin position="39"/>
        <end position="112"/>
    </location>
</feature>
<evidence type="ECO:0000313" key="6">
    <source>
        <dbReference type="EMBL" id="KAK3278290.1"/>
    </source>
</evidence>
<proteinExistence type="predicted"/>
<gene>
    <name evidence="6" type="ORF">CYMTET_13767</name>
</gene>
<reference evidence="6 7" key="1">
    <citation type="journal article" date="2015" name="Genome Biol. Evol.">
        <title>Comparative Genomics of a Bacterivorous Green Alga Reveals Evolutionary Causalities and Consequences of Phago-Mixotrophic Mode of Nutrition.</title>
        <authorList>
            <person name="Burns J.A."/>
            <person name="Paasch A."/>
            <person name="Narechania A."/>
            <person name="Kim E."/>
        </authorList>
    </citation>
    <scope>NUCLEOTIDE SEQUENCE [LARGE SCALE GENOMIC DNA]</scope>
    <source>
        <strain evidence="6 7">PLY_AMNH</strain>
    </source>
</reference>
<feature type="compositionally biased region" description="Polar residues" evidence="4">
    <location>
        <begin position="543"/>
        <end position="560"/>
    </location>
</feature>
<keyword evidence="7" id="KW-1185">Reference proteome</keyword>
<evidence type="ECO:0000259" key="5">
    <source>
        <dbReference type="Pfam" id="PF07989"/>
    </source>
</evidence>
<organism evidence="6 7">
    <name type="scientific">Cymbomonas tetramitiformis</name>
    <dbReference type="NCBI Taxonomy" id="36881"/>
    <lineage>
        <taxon>Eukaryota</taxon>
        <taxon>Viridiplantae</taxon>
        <taxon>Chlorophyta</taxon>
        <taxon>Pyramimonadophyceae</taxon>
        <taxon>Pyramimonadales</taxon>
        <taxon>Pyramimonadaceae</taxon>
        <taxon>Cymbomonas</taxon>
    </lineage>
</organism>
<feature type="compositionally biased region" description="Low complexity" evidence="4">
    <location>
        <begin position="588"/>
        <end position="597"/>
    </location>
</feature>
<accession>A0AAE0GHF5</accession>
<dbReference type="GO" id="GO:0005815">
    <property type="term" value="C:microtubule organizing center"/>
    <property type="evidence" value="ECO:0007669"/>
    <property type="project" value="InterPro"/>
</dbReference>
<evidence type="ECO:0000256" key="4">
    <source>
        <dbReference type="SAM" id="MobiDB-lite"/>
    </source>
</evidence>
<feature type="region of interest" description="Disordered" evidence="4">
    <location>
        <begin position="505"/>
        <end position="618"/>
    </location>
</feature>
<feature type="coiled-coil region" evidence="3">
    <location>
        <begin position="716"/>
        <end position="743"/>
    </location>
</feature>
<comment type="subcellular location">
    <subcellularLocation>
        <location evidence="1">Cytoplasm</location>
    </subcellularLocation>
</comment>
<dbReference type="AlphaFoldDB" id="A0AAE0GHF5"/>
<feature type="coiled-coil region" evidence="3">
    <location>
        <begin position="102"/>
        <end position="175"/>
    </location>
</feature>
<dbReference type="InterPro" id="IPR012943">
    <property type="entry name" value="Cnn_1N"/>
</dbReference>
<dbReference type="EMBL" id="LGRX02005535">
    <property type="protein sequence ID" value="KAK3278290.1"/>
    <property type="molecule type" value="Genomic_DNA"/>
</dbReference>
<evidence type="ECO:0000313" key="7">
    <source>
        <dbReference type="Proteomes" id="UP001190700"/>
    </source>
</evidence>
<feature type="region of interest" description="Disordered" evidence="4">
    <location>
        <begin position="1"/>
        <end position="24"/>
    </location>
</feature>
<keyword evidence="3" id="KW-0175">Coiled coil</keyword>
<feature type="coiled-coil region" evidence="3">
    <location>
        <begin position="448"/>
        <end position="475"/>
    </location>
</feature>